<reference evidence="2" key="2">
    <citation type="submission" date="2015-07" db="EMBL/GenBank/DDBJ databases">
        <title>Contrasting host-pathogen interactions and genome evolution in two generalist and specialist microsporidian pathogens of mosquitoes.</title>
        <authorList>
            <consortium name="The Broad Institute Genomics Platform"/>
            <consortium name="The Broad Institute Genome Sequencing Center for Infectious Disease"/>
            <person name="Cuomo C.A."/>
            <person name="Sanscrainte N.D."/>
            <person name="Goldberg J.M."/>
            <person name="Heiman D."/>
            <person name="Young S."/>
            <person name="Zeng Q."/>
            <person name="Becnel J.J."/>
            <person name="Birren B.W."/>
        </authorList>
    </citation>
    <scope>NUCLEOTIDE SEQUENCE [LARGE SCALE GENOMIC DNA]</scope>
    <source>
        <strain evidence="2">USNM 41457</strain>
    </source>
</reference>
<gene>
    <name evidence="1" type="ORF">EDEG_01108</name>
</gene>
<dbReference type="VEuPathDB" id="MicrosporidiaDB:EDEG_01108"/>
<dbReference type="AlphaFoldDB" id="J9DQ68"/>
<proteinExistence type="predicted"/>
<evidence type="ECO:0000313" key="1">
    <source>
        <dbReference type="EMBL" id="EJW04695.1"/>
    </source>
</evidence>
<dbReference type="HOGENOM" id="CLU_2209973_0_0_1"/>
<comment type="caution">
    <text evidence="1">The sequence shown here is derived from an EMBL/GenBank/DDBJ whole genome shotgun (WGS) entry which is preliminary data.</text>
</comment>
<organism evidence="1 2">
    <name type="scientific">Edhazardia aedis (strain USNM 41457)</name>
    <name type="common">Microsporidian parasite</name>
    <dbReference type="NCBI Taxonomy" id="1003232"/>
    <lineage>
        <taxon>Eukaryota</taxon>
        <taxon>Fungi</taxon>
        <taxon>Fungi incertae sedis</taxon>
        <taxon>Microsporidia</taxon>
        <taxon>Edhazardia</taxon>
    </lineage>
</organism>
<keyword evidence="2" id="KW-1185">Reference proteome</keyword>
<sequence>MTYIKIYLPLILISKTHCTDLENIEKTKLLQLWKPLYVHDLYHAFNHLTKHPNTMYHKQRICEKEIRFHNRTNEIDKKLIITRKNCLKNHSRFINFLETLILKLLST</sequence>
<accession>J9DQ68</accession>
<name>J9DQ68_EDHAE</name>
<dbReference type="Proteomes" id="UP000003163">
    <property type="component" value="Unassembled WGS sequence"/>
</dbReference>
<dbReference type="InParanoid" id="J9DQ68"/>
<dbReference type="EMBL" id="AFBI03000015">
    <property type="protein sequence ID" value="EJW04695.1"/>
    <property type="molecule type" value="Genomic_DNA"/>
</dbReference>
<evidence type="ECO:0000313" key="2">
    <source>
        <dbReference type="Proteomes" id="UP000003163"/>
    </source>
</evidence>
<protein>
    <submittedName>
        <fullName evidence="1">Uncharacterized protein</fullName>
    </submittedName>
</protein>
<reference evidence="1 2" key="1">
    <citation type="submission" date="2011-08" db="EMBL/GenBank/DDBJ databases">
        <authorList>
            <person name="Liu Z.J."/>
            <person name="Shi F.L."/>
            <person name="Lu J.Q."/>
            <person name="Li M."/>
            <person name="Wang Z.L."/>
        </authorList>
    </citation>
    <scope>NUCLEOTIDE SEQUENCE [LARGE SCALE GENOMIC DNA]</scope>
    <source>
        <strain evidence="1 2">USNM 41457</strain>
    </source>
</reference>